<comment type="caution">
    <text evidence="2">The sequence shown here is derived from an EMBL/GenBank/DDBJ whole genome shotgun (WGS) entry which is preliminary data.</text>
</comment>
<sequence length="100" mass="10326">MGPSGRRTGPSAGAPALRFARRAPCSHTGCSSPALPGPRPLGSRGGAVERERRTGCRSATEPVRGARRSRRGAGHQTVSGLVPIIPAIRSGATAREYSQP</sequence>
<reference evidence="2 3" key="1">
    <citation type="submission" date="2020-02" db="EMBL/GenBank/DDBJ databases">
        <title>Whole Genome Shotgun Sequence of Streptomyces sp. strain CWH03.</title>
        <authorList>
            <person name="Dohra H."/>
            <person name="Kodani S."/>
            <person name="Yamamura H."/>
        </authorList>
    </citation>
    <scope>NUCLEOTIDE SEQUENCE [LARGE SCALE GENOMIC DNA]</scope>
    <source>
        <strain evidence="2 3">CWH03</strain>
    </source>
</reference>
<evidence type="ECO:0000313" key="3">
    <source>
        <dbReference type="Proteomes" id="UP000484988"/>
    </source>
</evidence>
<keyword evidence="3" id="KW-1185">Reference proteome</keyword>
<dbReference type="Proteomes" id="UP000484988">
    <property type="component" value="Unassembled WGS sequence"/>
</dbReference>
<accession>A0A6A0ALX6</accession>
<evidence type="ECO:0000256" key="1">
    <source>
        <dbReference type="SAM" id="MobiDB-lite"/>
    </source>
</evidence>
<evidence type="ECO:0000313" key="2">
    <source>
        <dbReference type="EMBL" id="GFH33949.1"/>
    </source>
</evidence>
<organism evidence="2 3">
    <name type="scientific">Streptomyces pacificus</name>
    <dbReference type="NCBI Taxonomy" id="2705029"/>
    <lineage>
        <taxon>Bacteria</taxon>
        <taxon>Bacillati</taxon>
        <taxon>Actinomycetota</taxon>
        <taxon>Actinomycetes</taxon>
        <taxon>Kitasatosporales</taxon>
        <taxon>Streptomycetaceae</taxon>
        <taxon>Streptomyces</taxon>
    </lineage>
</organism>
<protein>
    <submittedName>
        <fullName evidence="2">Uncharacterized protein</fullName>
    </submittedName>
</protein>
<dbReference type="EMBL" id="BLLG01000001">
    <property type="protein sequence ID" value="GFH33949.1"/>
    <property type="molecule type" value="Genomic_DNA"/>
</dbReference>
<name>A0A6A0ALX6_9ACTN</name>
<dbReference type="AlphaFoldDB" id="A0A6A0ALX6"/>
<proteinExistence type="predicted"/>
<gene>
    <name evidence="2" type="ORF">SCWH03_01520</name>
</gene>
<feature type="region of interest" description="Disordered" evidence="1">
    <location>
        <begin position="24"/>
        <end position="78"/>
    </location>
</feature>